<dbReference type="InterPro" id="IPR010499">
    <property type="entry name" value="AraC_E-bd"/>
</dbReference>
<dbReference type="Pfam" id="PF13411">
    <property type="entry name" value="MerR_1"/>
    <property type="match status" value="1"/>
</dbReference>
<name>A0ABQ6YX35_9ENTE</name>
<reference evidence="6 7" key="1">
    <citation type="submission" date="2016-06" db="EMBL/GenBank/DDBJ databases">
        <title>Four novel species of enterococci isolated from chicken manure.</title>
        <authorList>
            <person name="Van Tyne D."/>
        </authorList>
    </citation>
    <scope>NUCLEOTIDE SEQUENCE [LARGE SCALE GENOMIC DNA]</scope>
    <source>
        <strain evidence="6 7">CU12B</strain>
    </source>
</reference>
<dbReference type="PANTHER" id="PTHR30204:SF94">
    <property type="entry name" value="HEAVY METAL-DEPENDENT TRANSCRIPTIONAL REGULATOR HI_0293-RELATED"/>
    <property type="match status" value="1"/>
</dbReference>
<evidence type="ECO:0000256" key="3">
    <source>
        <dbReference type="ARBA" id="ARBA00023163"/>
    </source>
</evidence>
<evidence type="ECO:0000256" key="2">
    <source>
        <dbReference type="ARBA" id="ARBA00023125"/>
    </source>
</evidence>
<dbReference type="InterPro" id="IPR047057">
    <property type="entry name" value="MerR_fam"/>
</dbReference>
<evidence type="ECO:0000259" key="5">
    <source>
        <dbReference type="PROSITE" id="PS50937"/>
    </source>
</evidence>
<keyword evidence="7" id="KW-1185">Reference proteome</keyword>
<evidence type="ECO:0000313" key="7">
    <source>
        <dbReference type="Proteomes" id="UP000782705"/>
    </source>
</evidence>
<dbReference type="Pfam" id="PF06445">
    <property type="entry name" value="GyrI-like"/>
    <property type="match status" value="1"/>
</dbReference>
<dbReference type="Gene3D" id="1.10.1660.10">
    <property type="match status" value="1"/>
</dbReference>
<keyword evidence="2" id="KW-0238">DNA-binding</keyword>
<dbReference type="Proteomes" id="UP000782705">
    <property type="component" value="Unassembled WGS sequence"/>
</dbReference>
<comment type="caution">
    <text evidence="6">The sequence shown here is derived from an EMBL/GenBank/DDBJ whole genome shotgun (WGS) entry which is preliminary data.</text>
</comment>
<feature type="domain" description="HTH merR-type" evidence="5">
    <location>
        <begin position="5"/>
        <end position="73"/>
    </location>
</feature>
<dbReference type="SMART" id="SM00422">
    <property type="entry name" value="HTH_MERR"/>
    <property type="match status" value="1"/>
</dbReference>
<dbReference type="Gene3D" id="3.20.80.10">
    <property type="entry name" value="Regulatory factor, effector binding domain"/>
    <property type="match status" value="1"/>
</dbReference>
<accession>A0ABQ6YX35</accession>
<dbReference type="InterPro" id="IPR011256">
    <property type="entry name" value="Reg_factor_effector_dom_sf"/>
</dbReference>
<evidence type="ECO:0000313" key="6">
    <source>
        <dbReference type="EMBL" id="KAF1302382.1"/>
    </source>
</evidence>
<sequence length="270" mass="31491">MTPKYFTIKEIAALYGISTHTIRHYEKLGLVNPKRLENNYRVFSLTDIYNLNIIRDLRGLNVSLETIQAYLSKRNIEETNHIIQNNRVLLENEIAELNKKLAGLDMRAEILAQLAKERQFVQQMRIKTLPERQAFQREVNFDGEASFETELLQLYGELLDIKNFYDYHYVGGVAHYTPQMGLSYESVFVLDNQQHVGFNQFSLPAGEYASYLYEGTYHYSTKHVETLLTAITQAGYEVCSPIYEFYLLDFHETNQPSEYLTELQIQVKKA</sequence>
<dbReference type="SMART" id="SM00871">
    <property type="entry name" value="AraC_E_bind"/>
    <property type="match status" value="1"/>
</dbReference>
<protein>
    <recommendedName>
        <fullName evidence="5">HTH merR-type domain-containing protein</fullName>
    </recommendedName>
</protein>
<dbReference type="InterPro" id="IPR000551">
    <property type="entry name" value="MerR-type_HTH_dom"/>
</dbReference>
<dbReference type="SUPFAM" id="SSF55136">
    <property type="entry name" value="Probable bacterial effector-binding domain"/>
    <property type="match status" value="1"/>
</dbReference>
<dbReference type="EMBL" id="MAEL01000052">
    <property type="protein sequence ID" value="KAF1302382.1"/>
    <property type="molecule type" value="Genomic_DNA"/>
</dbReference>
<keyword evidence="4" id="KW-0175">Coiled coil</keyword>
<feature type="coiled-coil region" evidence="4">
    <location>
        <begin position="73"/>
        <end position="114"/>
    </location>
</feature>
<dbReference type="InterPro" id="IPR009061">
    <property type="entry name" value="DNA-bd_dom_put_sf"/>
</dbReference>
<dbReference type="SUPFAM" id="SSF46955">
    <property type="entry name" value="Putative DNA-binding domain"/>
    <property type="match status" value="1"/>
</dbReference>
<evidence type="ECO:0000256" key="1">
    <source>
        <dbReference type="ARBA" id="ARBA00023015"/>
    </source>
</evidence>
<dbReference type="PROSITE" id="PS50937">
    <property type="entry name" value="HTH_MERR_2"/>
    <property type="match status" value="1"/>
</dbReference>
<gene>
    <name evidence="6" type="ORF">BAU17_08990</name>
</gene>
<dbReference type="InterPro" id="IPR029442">
    <property type="entry name" value="GyrI-like"/>
</dbReference>
<dbReference type="PANTHER" id="PTHR30204">
    <property type="entry name" value="REDOX-CYCLING DRUG-SENSING TRANSCRIPTIONAL ACTIVATOR SOXR"/>
    <property type="match status" value="1"/>
</dbReference>
<keyword evidence="3" id="KW-0804">Transcription</keyword>
<proteinExistence type="predicted"/>
<evidence type="ECO:0000256" key="4">
    <source>
        <dbReference type="SAM" id="Coils"/>
    </source>
</evidence>
<organism evidence="6 7">
    <name type="scientific">Candidatus Enterococcus willemsii</name>
    <dbReference type="NCBI Taxonomy" id="1857215"/>
    <lineage>
        <taxon>Bacteria</taxon>
        <taxon>Bacillati</taxon>
        <taxon>Bacillota</taxon>
        <taxon>Bacilli</taxon>
        <taxon>Lactobacillales</taxon>
        <taxon>Enterococcaceae</taxon>
        <taxon>Enterococcus</taxon>
    </lineage>
</organism>
<dbReference type="CDD" id="cd00592">
    <property type="entry name" value="HTH_MerR-like"/>
    <property type="match status" value="1"/>
</dbReference>
<dbReference type="RefSeq" id="WP_161902782.1">
    <property type="nucleotide sequence ID" value="NZ_MAEL01000052.1"/>
</dbReference>
<keyword evidence="1" id="KW-0805">Transcription regulation</keyword>